<dbReference type="SMART" id="SM00306">
    <property type="entry name" value="HintN"/>
    <property type="match status" value="1"/>
</dbReference>
<protein>
    <submittedName>
        <fullName evidence="2">DNA polymerase</fullName>
    </submittedName>
</protein>
<dbReference type="SUPFAM" id="SSF56672">
    <property type="entry name" value="DNA/RNA polymerases"/>
    <property type="match status" value="1"/>
</dbReference>
<dbReference type="InterPro" id="IPR006141">
    <property type="entry name" value="Intein_N"/>
</dbReference>
<dbReference type="Gene3D" id="1.20.1280.300">
    <property type="match status" value="1"/>
</dbReference>
<reference evidence="2" key="1">
    <citation type="journal article" date="2021" name="Proc. Natl. Acad. Sci. U.S.A.">
        <title>A Catalog of Tens of Thousands of Viruses from Human Metagenomes Reveals Hidden Associations with Chronic Diseases.</title>
        <authorList>
            <person name="Tisza M.J."/>
            <person name="Buck C.B."/>
        </authorList>
    </citation>
    <scope>NUCLEOTIDE SEQUENCE</scope>
    <source>
        <strain evidence="2">Ct0f722</strain>
    </source>
</reference>
<dbReference type="Gene3D" id="3.40.1820.10">
    <property type="entry name" value="DnaQ-like 3'-5' exonuclease"/>
    <property type="match status" value="1"/>
</dbReference>
<dbReference type="EMBL" id="BK015890">
    <property type="protein sequence ID" value="DAD71948.1"/>
    <property type="molecule type" value="Genomic_DNA"/>
</dbReference>
<dbReference type="GO" id="GO:0016539">
    <property type="term" value="P:intein-mediated protein splicing"/>
    <property type="evidence" value="ECO:0007669"/>
    <property type="project" value="InterPro"/>
</dbReference>
<dbReference type="InterPro" id="IPR036844">
    <property type="entry name" value="Hint_dom_sf"/>
</dbReference>
<name>A0A8S5LPJ5_9CAUD</name>
<dbReference type="Gene3D" id="2.170.16.10">
    <property type="entry name" value="Hedgehog/Intein (Hint) domain"/>
    <property type="match status" value="1"/>
</dbReference>
<sequence length="461" mass="52945">MDINDIKSITPINDQLVKLVYGDSVTGDSLIPCKSGHKTIQDMWMDGELLMSADDKERVSSKELTLGMDGKWHEISYVMRHKTIKPIYEVSTSTGKHVKLTGDHSCMIFDGTKYVAKKTKDIKIGDVVLLETLKQDKVSEVKLLGEFDDYVYDISIRTDNRDEHVFFADGILAKNTDSLYISYDNLLQTIEGIENWDDKKKAEFIATLNTGFLNDYNTEVMKEHYASRHCKSMEQLFELETINLSGIWLNVKKRYAQVLLWKDGKYFDLDDLPMKVKGLEIIKSSYPKIARSSLKILTRTLLENDGPMLIHKLNQEMQRAVCAFNAAPLEEICPTSSVNNYDKYVINDEGPDSLILQKGTPFVVRAVALYNSYIKKYGYKDNLSYGGKHRWYVIKELKKKKDPDNYFAFEPGMCPDWAEERCPVDRKAMFERTILEPFNRILEPIGMPALRYDGSIQASLF</sequence>
<feature type="domain" description="Hint" evidence="1">
    <location>
        <begin position="22"/>
        <end position="132"/>
    </location>
</feature>
<accession>A0A8S5LPJ5</accession>
<dbReference type="CDD" id="cd00081">
    <property type="entry name" value="Hint"/>
    <property type="match status" value="1"/>
</dbReference>
<dbReference type="PROSITE" id="PS50818">
    <property type="entry name" value="INTEIN_C_TER"/>
    <property type="match status" value="1"/>
</dbReference>
<proteinExistence type="predicted"/>
<evidence type="ECO:0000259" key="1">
    <source>
        <dbReference type="SMART" id="SM00306"/>
    </source>
</evidence>
<organism evidence="2">
    <name type="scientific">Myoviridae sp. ct0f722</name>
    <dbReference type="NCBI Taxonomy" id="2827599"/>
    <lineage>
        <taxon>Viruses</taxon>
        <taxon>Duplodnaviria</taxon>
        <taxon>Heunggongvirae</taxon>
        <taxon>Uroviricota</taxon>
        <taxon>Caudoviricetes</taxon>
    </lineage>
</organism>
<dbReference type="SUPFAM" id="SSF51294">
    <property type="entry name" value="Hedgehog/intein (Hint) domain"/>
    <property type="match status" value="1"/>
</dbReference>
<dbReference type="InterPro" id="IPR030934">
    <property type="entry name" value="Intein_C"/>
</dbReference>
<evidence type="ECO:0000313" key="2">
    <source>
        <dbReference type="EMBL" id="DAD71948.1"/>
    </source>
</evidence>
<dbReference type="NCBIfam" id="TIGR01445">
    <property type="entry name" value="intein_Nterm"/>
    <property type="match status" value="1"/>
</dbReference>
<dbReference type="InterPro" id="IPR003587">
    <property type="entry name" value="Hint_dom_N"/>
</dbReference>
<dbReference type="InterPro" id="IPR043502">
    <property type="entry name" value="DNA/RNA_pol_sf"/>
</dbReference>
<dbReference type="PROSITE" id="PS50817">
    <property type="entry name" value="INTEIN_N_TER"/>
    <property type="match status" value="1"/>
</dbReference>
<dbReference type="Pfam" id="PF14890">
    <property type="entry name" value="Intein_splicing"/>
    <property type="match status" value="1"/>
</dbReference>